<evidence type="ECO:0000313" key="2">
    <source>
        <dbReference type="EMBL" id="KRR16758.1"/>
    </source>
</evidence>
<dbReference type="Proteomes" id="UP000051660">
    <property type="component" value="Unassembled WGS sequence"/>
</dbReference>
<dbReference type="RefSeq" id="WP_057862525.1">
    <property type="nucleotide sequence ID" value="NZ_LLYB01000125.1"/>
</dbReference>
<dbReference type="PANTHER" id="PTHR36151:SF3">
    <property type="entry name" value="ER-BOUND OXYGENASE MPAB_MPAB'_RUBBER OXYGENASE CATALYTIC DOMAIN-CONTAINING PROTEIN"/>
    <property type="match status" value="1"/>
</dbReference>
<proteinExistence type="predicted"/>
<dbReference type="InterPro" id="IPR018713">
    <property type="entry name" value="MPAB/Lcp_cat_dom"/>
</dbReference>
<reference evidence="2 3" key="1">
    <citation type="submission" date="2014-03" db="EMBL/GenBank/DDBJ databases">
        <title>Bradyrhizobium valentinum sp. nov., isolated from effective nodules of Lupinus mariae-josephae, a lupine endemic of basic-lime soils in Eastern Spain.</title>
        <authorList>
            <person name="Duran D."/>
            <person name="Rey L."/>
            <person name="Navarro A."/>
            <person name="Busquets A."/>
            <person name="Imperial J."/>
            <person name="Ruiz-Argueso T."/>
        </authorList>
    </citation>
    <scope>NUCLEOTIDE SEQUENCE [LARGE SCALE GENOMIC DNA]</scope>
    <source>
        <strain evidence="2 3">CCBAU 23086</strain>
    </source>
</reference>
<feature type="domain" description="ER-bound oxygenase mpaB/mpaB'/Rubber oxygenase catalytic" evidence="1">
    <location>
        <begin position="35"/>
        <end position="265"/>
    </location>
</feature>
<evidence type="ECO:0000313" key="3">
    <source>
        <dbReference type="Proteomes" id="UP000051660"/>
    </source>
</evidence>
<dbReference type="Pfam" id="PF09995">
    <property type="entry name" value="MPAB_Lcp_cat"/>
    <property type="match status" value="1"/>
</dbReference>
<evidence type="ECO:0000259" key="1">
    <source>
        <dbReference type="Pfam" id="PF09995"/>
    </source>
</evidence>
<organism evidence="2 3">
    <name type="scientific">Bradyrhizobium lablabi</name>
    <dbReference type="NCBI Taxonomy" id="722472"/>
    <lineage>
        <taxon>Bacteria</taxon>
        <taxon>Pseudomonadati</taxon>
        <taxon>Pseudomonadota</taxon>
        <taxon>Alphaproteobacteria</taxon>
        <taxon>Hyphomicrobiales</taxon>
        <taxon>Nitrobacteraceae</taxon>
        <taxon>Bradyrhizobium</taxon>
    </lineage>
</organism>
<sequence length="316" mass="35185">MVSESDLESALDVVRAGAAGPAEGIFGPASVTWRIDREAVIFLGAGRALLLQLAYPWVAAAIAEHSRTFADPIGRFHRTFEVMFTMVFGSLDSATAAARCLHRRHAGISGNLPEAAGCFAKGSSYSANDIAALRWVHATLVETALIAYDLVLPPLSTEERERYWVESRLFGSLFGLKPEDLPADWSSFADYTAAMAQSDTLSVSPAARDVAQQIFAGARPWLRPPRWYLALTAQMLPERLRAGFGLDLDERDRRAADRALKWIRRVYPHLPARLRYAGPYHEAQARLQGKPRLGITTQWLNRAWTGRPRLGDRWER</sequence>
<name>A0A0R3MIZ1_9BRAD</name>
<dbReference type="OrthoDB" id="108890at2"/>
<accession>A0A0R3MIZ1</accession>
<dbReference type="EMBL" id="LLYB01000125">
    <property type="protein sequence ID" value="KRR16758.1"/>
    <property type="molecule type" value="Genomic_DNA"/>
</dbReference>
<dbReference type="PANTHER" id="PTHR36151">
    <property type="entry name" value="BLR2777 PROTEIN"/>
    <property type="match status" value="1"/>
</dbReference>
<gene>
    <name evidence="2" type="ORF">CQ14_14280</name>
</gene>
<protein>
    <recommendedName>
        <fullName evidence="1">ER-bound oxygenase mpaB/mpaB'/Rubber oxygenase catalytic domain-containing protein</fullName>
    </recommendedName>
</protein>
<comment type="caution">
    <text evidence="2">The sequence shown here is derived from an EMBL/GenBank/DDBJ whole genome shotgun (WGS) entry which is preliminary data.</text>
</comment>
<dbReference type="AlphaFoldDB" id="A0A0R3MIZ1"/>
<dbReference type="GO" id="GO:0016491">
    <property type="term" value="F:oxidoreductase activity"/>
    <property type="evidence" value="ECO:0007669"/>
    <property type="project" value="InterPro"/>
</dbReference>